<evidence type="ECO:0000313" key="4">
    <source>
        <dbReference type="Proteomes" id="UP000000263"/>
    </source>
</evidence>
<dbReference type="Pfam" id="PF21113">
    <property type="entry name" value="LarA_C"/>
    <property type="match status" value="1"/>
</dbReference>
<dbReference type="Gene3D" id="3.90.226.30">
    <property type="match status" value="1"/>
</dbReference>
<keyword evidence="4" id="KW-1185">Reference proteome</keyword>
<dbReference type="EMBL" id="CP000804">
    <property type="protein sequence ID" value="ABU58778.1"/>
    <property type="molecule type" value="Genomic_DNA"/>
</dbReference>
<dbReference type="Gene3D" id="3.40.50.11440">
    <property type="match status" value="1"/>
</dbReference>
<dbReference type="STRING" id="383372.Rcas_2707"/>
<dbReference type="OrthoDB" id="9770545at2"/>
<evidence type="ECO:0000313" key="3">
    <source>
        <dbReference type="EMBL" id="ABU58778.1"/>
    </source>
</evidence>
<dbReference type="KEGG" id="rca:Rcas_2707"/>
<dbReference type="InterPro" id="IPR048520">
    <property type="entry name" value="LarA_C"/>
</dbReference>
<gene>
    <name evidence="3" type="ordered locus">Rcas_2707</name>
</gene>
<evidence type="ECO:0000259" key="2">
    <source>
        <dbReference type="Pfam" id="PF21113"/>
    </source>
</evidence>
<dbReference type="PANTHER" id="PTHR33171:SF17">
    <property type="entry name" value="LARA-LIKE N-TERMINAL DOMAIN-CONTAINING PROTEIN"/>
    <property type="match status" value="1"/>
</dbReference>
<reference evidence="3 4" key="1">
    <citation type="submission" date="2007-08" db="EMBL/GenBank/DDBJ databases">
        <title>Complete sequence of Roseiflexus castenholzii DSM 13941.</title>
        <authorList>
            <consortium name="US DOE Joint Genome Institute"/>
            <person name="Copeland A."/>
            <person name="Lucas S."/>
            <person name="Lapidus A."/>
            <person name="Barry K."/>
            <person name="Glavina del Rio T."/>
            <person name="Dalin E."/>
            <person name="Tice H."/>
            <person name="Pitluck S."/>
            <person name="Thompson L.S."/>
            <person name="Brettin T."/>
            <person name="Bruce D."/>
            <person name="Detter J.C."/>
            <person name="Han C."/>
            <person name="Tapia R."/>
            <person name="Schmutz J."/>
            <person name="Larimer F."/>
            <person name="Land M."/>
            <person name="Hauser L."/>
            <person name="Kyrpides N."/>
            <person name="Mikhailova N."/>
            <person name="Bryant D.A."/>
            <person name="Hanada S."/>
            <person name="Tsukatani Y."/>
            <person name="Richardson P."/>
        </authorList>
    </citation>
    <scope>NUCLEOTIDE SEQUENCE [LARGE SCALE GENOMIC DNA]</scope>
    <source>
        <strain evidence="4">DSM 13941 / HLO8</strain>
    </source>
</reference>
<sequence>MNALEELPPSWRVTRAVNREPEAPHLATQVIGDQCLADLARPGMRVTIAFTDATRACPDERLVGSLLSELDRCGVAPDHITLICATGLHRPSTPAERIAKLGTAIVSRYRIIDHNALDPGGLVDLGTIDGIPLLINRLCVETDLLLATGVVEPHQYAGYSGGAKTVVIGCGGEATISATHGSAMLDHPGTRLGAIDGNPFQAFVRAGGERAGLRYVVNAILGDTGEPLLIAAGPPALVHDYLVGRARAIYEVPVAQPVHIARAGVDGPKAVNLYQASRAATYLALAERTPLLPGAPILLPAPIPEGAGEGAGERRFFDVLSNAASPQQLLDHLRRTGFPAGAQRAYILAQVLVHHPIIVVGAHHPDVVRACHMHAVPDMAAGFALADRLARATFNLAPNAPLEFLDVPHALLTLPRLTPTG</sequence>
<dbReference type="InterPro" id="IPR043166">
    <property type="entry name" value="LarA-like_C"/>
</dbReference>
<dbReference type="Pfam" id="PF09861">
    <property type="entry name" value="Lar_N"/>
    <property type="match status" value="1"/>
</dbReference>
<protein>
    <submittedName>
        <fullName evidence="3">Uncharacterized protein</fullName>
    </submittedName>
</protein>
<accession>A7NMK7</accession>
<name>A7NMK7_ROSCS</name>
<proteinExistence type="predicted"/>
<dbReference type="HOGENOM" id="CLU_050189_0_0_0"/>
<dbReference type="eggNOG" id="COG3875">
    <property type="taxonomic scope" value="Bacteria"/>
</dbReference>
<dbReference type="InterPro" id="IPR018657">
    <property type="entry name" value="LarA-like_N"/>
</dbReference>
<feature type="domain" description="LarA-like N-terminal" evidence="1">
    <location>
        <begin position="30"/>
        <end position="192"/>
    </location>
</feature>
<dbReference type="AlphaFoldDB" id="A7NMK7"/>
<dbReference type="GO" id="GO:0050043">
    <property type="term" value="F:lactate racemase activity"/>
    <property type="evidence" value="ECO:0007669"/>
    <property type="project" value="InterPro"/>
</dbReference>
<dbReference type="Proteomes" id="UP000000263">
    <property type="component" value="Chromosome"/>
</dbReference>
<dbReference type="InterPro" id="IPR048068">
    <property type="entry name" value="LarA-like"/>
</dbReference>
<organism evidence="3 4">
    <name type="scientific">Roseiflexus castenholzii (strain DSM 13941 / HLO8)</name>
    <dbReference type="NCBI Taxonomy" id="383372"/>
    <lineage>
        <taxon>Bacteria</taxon>
        <taxon>Bacillati</taxon>
        <taxon>Chloroflexota</taxon>
        <taxon>Chloroflexia</taxon>
        <taxon>Chloroflexales</taxon>
        <taxon>Roseiflexineae</taxon>
        <taxon>Roseiflexaceae</taxon>
        <taxon>Roseiflexus</taxon>
    </lineage>
</organism>
<dbReference type="PANTHER" id="PTHR33171">
    <property type="entry name" value="LAR_N DOMAIN-CONTAINING PROTEIN"/>
    <property type="match status" value="1"/>
</dbReference>
<dbReference type="RefSeq" id="WP_012121202.1">
    <property type="nucleotide sequence ID" value="NC_009767.1"/>
</dbReference>
<feature type="domain" description="Lactate racemase C-terminal" evidence="2">
    <location>
        <begin position="272"/>
        <end position="390"/>
    </location>
</feature>
<evidence type="ECO:0000259" key="1">
    <source>
        <dbReference type="Pfam" id="PF09861"/>
    </source>
</evidence>